<evidence type="ECO:0000313" key="1">
    <source>
        <dbReference type="EMBL" id="QHL87992.1"/>
    </source>
</evidence>
<reference evidence="1 2" key="1">
    <citation type="submission" date="2020-01" db="EMBL/GenBank/DDBJ databases">
        <authorList>
            <person name="Kim M."/>
        </authorList>
    </citation>
    <scope>NUCLEOTIDE SEQUENCE [LARGE SCALE GENOMIC DNA]</scope>
    <source>
        <strain evidence="1 2">BT10</strain>
    </source>
</reference>
<gene>
    <name evidence="1" type="ORF">GU926_11350</name>
</gene>
<dbReference type="KEGG" id="nib:GU926_11350"/>
<protein>
    <submittedName>
        <fullName evidence="1">Uncharacterized protein</fullName>
    </submittedName>
</protein>
<dbReference type="EMBL" id="CP047897">
    <property type="protein sequence ID" value="QHL87992.1"/>
    <property type="molecule type" value="Genomic_DNA"/>
</dbReference>
<name>A0A6P1P1X4_9BACT</name>
<keyword evidence="2" id="KW-1185">Reference proteome</keyword>
<sequence length="134" mass="14060">MLLPFIGELIVPNGHSGGPFAPLQLLQHAGHALLASLGVVELAEEELDVLLELARGRGRIGLLHHRADGDVVLLKLLGDVDGISARAREAVGAVDDDARDLLLGFFHKGEHAVELLSLVGLGALVGAPEVLDHL</sequence>
<dbReference type="AlphaFoldDB" id="A0A6P1P1X4"/>
<dbReference type="Proteomes" id="UP000464214">
    <property type="component" value="Chromosome"/>
</dbReference>
<evidence type="ECO:0000313" key="2">
    <source>
        <dbReference type="Proteomes" id="UP000464214"/>
    </source>
</evidence>
<proteinExistence type="predicted"/>
<organism evidence="1 2">
    <name type="scientific">Nibribacter ruber</name>
    <dbReference type="NCBI Taxonomy" id="2698458"/>
    <lineage>
        <taxon>Bacteria</taxon>
        <taxon>Pseudomonadati</taxon>
        <taxon>Bacteroidota</taxon>
        <taxon>Cytophagia</taxon>
        <taxon>Cytophagales</taxon>
        <taxon>Hymenobacteraceae</taxon>
        <taxon>Nibribacter</taxon>
    </lineage>
</organism>
<accession>A0A6P1P1X4</accession>